<reference evidence="2 3" key="1">
    <citation type="submission" date="2017-12" db="EMBL/GenBank/DDBJ databases">
        <authorList>
            <person name="Pombert J.-F."/>
            <person name="Haag K.L."/>
            <person name="Ebert D."/>
        </authorList>
    </citation>
    <scope>NUCLEOTIDE SEQUENCE [LARGE SCALE GENOMIC DNA]</scope>
    <source>
        <strain evidence="2">BE-OM-2</strain>
    </source>
</reference>
<feature type="region of interest" description="Disordered" evidence="1">
    <location>
        <begin position="13"/>
        <end position="54"/>
    </location>
</feature>
<feature type="compositionally biased region" description="Low complexity" evidence="1">
    <location>
        <begin position="13"/>
        <end position="26"/>
    </location>
</feature>
<evidence type="ECO:0000313" key="3">
    <source>
        <dbReference type="Proteomes" id="UP000291404"/>
    </source>
</evidence>
<accession>A0A4Q9KTL5</accession>
<feature type="compositionally biased region" description="Low complexity" evidence="1">
    <location>
        <begin position="315"/>
        <end position="348"/>
    </location>
</feature>
<dbReference type="VEuPathDB" id="MicrosporidiaDB:CWI36_2658p0010"/>
<protein>
    <submittedName>
        <fullName evidence="2">Uncharacterized protein</fullName>
    </submittedName>
</protein>
<evidence type="ECO:0000313" key="2">
    <source>
        <dbReference type="EMBL" id="TBT97885.1"/>
    </source>
</evidence>
<name>A0A4Q9KTL5_9MICR</name>
<dbReference type="AlphaFoldDB" id="A0A4Q9KTL5"/>
<keyword evidence="3" id="KW-1185">Reference proteome</keyword>
<feature type="non-terminal residue" evidence="2">
    <location>
        <position position="1"/>
    </location>
</feature>
<sequence length="484" mass="55750">SNIQQGVNNVSNVQQGVNNSSNIQQGVNNSSKEEGVNNNNIEQHPVNNNNIEQHPVNNRTTVQHPFTNTNIFIEHQSISYVIYIYGDKEKIKKYLEYYRRGKEVELEYIDSNDNSNDNSNIGSIEKYICYGRKGKANIKIKYFIRDRDSSVRDSDRDSDKYSSISDRDNSKYIKTKDKETNEYNEYKDKETNEYNEYKDKETNEYNNIYNKYNTLNDLKMYLCCDKVRLLDGKVIIPKGYWLIKVFINNEEGYNINRVRHKHIMCVKRGVKVKEFIESVKRVGIECGVIRSIMGSDKGSKDMLEGVSDIGKEEGVSNSGSSYKGVSNSGSSYKGVSDSSSSYKGVSNNIDKQHPVNNNTDTQHPVINNTLHPVNNNTLHPVRVLGVRKGCMYLKVLDGDEYVEEVMVIERCYMGRYIKGCYLRGCSVIGYCFLIPFKESERIIEFKRRMGVVSRVIRCNGEGFYVMEDNEVMEVSNEEYVMMEV</sequence>
<feature type="compositionally biased region" description="Polar residues" evidence="1">
    <location>
        <begin position="36"/>
        <end position="54"/>
    </location>
</feature>
<feature type="region of interest" description="Disordered" evidence="1">
    <location>
        <begin position="310"/>
        <end position="362"/>
    </location>
</feature>
<organism evidence="2 3">
    <name type="scientific">Hamiltosporidium magnivora</name>
    <dbReference type="NCBI Taxonomy" id="148818"/>
    <lineage>
        <taxon>Eukaryota</taxon>
        <taxon>Fungi</taxon>
        <taxon>Fungi incertae sedis</taxon>
        <taxon>Microsporidia</taxon>
        <taxon>Dubosqiidae</taxon>
        <taxon>Hamiltosporidium</taxon>
    </lineage>
</organism>
<dbReference type="Proteomes" id="UP000291404">
    <property type="component" value="Unassembled WGS sequence"/>
</dbReference>
<dbReference type="VEuPathDB" id="MicrosporidiaDB:CWI39_3720p0010"/>
<gene>
    <name evidence="2" type="ORF">CWI36_2658p0010</name>
</gene>
<proteinExistence type="predicted"/>
<dbReference type="EMBL" id="PITI01002658">
    <property type="protein sequence ID" value="TBT97885.1"/>
    <property type="molecule type" value="Genomic_DNA"/>
</dbReference>
<evidence type="ECO:0000256" key="1">
    <source>
        <dbReference type="SAM" id="MobiDB-lite"/>
    </source>
</evidence>
<comment type="caution">
    <text evidence="2">The sequence shown here is derived from an EMBL/GenBank/DDBJ whole genome shotgun (WGS) entry which is preliminary data.</text>
</comment>